<feature type="compositionally biased region" description="Polar residues" evidence="1">
    <location>
        <begin position="241"/>
        <end position="254"/>
    </location>
</feature>
<evidence type="ECO:0000259" key="2">
    <source>
        <dbReference type="Pfam" id="PF00004"/>
    </source>
</evidence>
<dbReference type="GO" id="GO:0016887">
    <property type="term" value="F:ATP hydrolysis activity"/>
    <property type="evidence" value="ECO:0007669"/>
    <property type="project" value="InterPro"/>
</dbReference>
<feature type="domain" description="ATPase AAA-type core" evidence="2">
    <location>
        <begin position="593"/>
        <end position="707"/>
    </location>
</feature>
<feature type="region of interest" description="Disordered" evidence="1">
    <location>
        <begin position="125"/>
        <end position="144"/>
    </location>
</feature>
<reference evidence="5" key="2">
    <citation type="submission" date="2023-05" db="EMBL/GenBank/DDBJ databases">
        <authorList>
            <consortium name="Lawrence Berkeley National Laboratory"/>
            <person name="Steindorff A."/>
            <person name="Hensen N."/>
            <person name="Bonometti L."/>
            <person name="Westerberg I."/>
            <person name="Brannstrom I.O."/>
            <person name="Guillou S."/>
            <person name="Cros-Aarteil S."/>
            <person name="Calhoun S."/>
            <person name="Haridas S."/>
            <person name="Kuo A."/>
            <person name="Mondo S."/>
            <person name="Pangilinan J."/>
            <person name="Riley R."/>
            <person name="Labutti K."/>
            <person name="Andreopoulos B."/>
            <person name="Lipzen A."/>
            <person name="Chen C."/>
            <person name="Yanf M."/>
            <person name="Daum C."/>
            <person name="Ng V."/>
            <person name="Clum A."/>
            <person name="Ohm R."/>
            <person name="Martin F."/>
            <person name="Silar P."/>
            <person name="Natvig D."/>
            <person name="Lalanne C."/>
            <person name="Gautier V."/>
            <person name="Ament-Velasquez S.L."/>
            <person name="Kruys A."/>
            <person name="Hutchinson M.I."/>
            <person name="Powell A.J."/>
            <person name="Barry K."/>
            <person name="Miller A.N."/>
            <person name="Grigoriev I.V."/>
            <person name="Debuchy R."/>
            <person name="Gladieux P."/>
            <person name="Thoren M.H."/>
            <person name="Johannesson H."/>
        </authorList>
    </citation>
    <scope>NUCLEOTIDE SEQUENCE</scope>
    <source>
        <strain evidence="5">CBS 359.72</strain>
    </source>
</reference>
<dbReference type="SUPFAM" id="SSF52540">
    <property type="entry name" value="P-loop containing nucleoside triphosphate hydrolases"/>
    <property type="match status" value="1"/>
</dbReference>
<evidence type="ECO:0000259" key="3">
    <source>
        <dbReference type="Pfam" id="PF22942"/>
    </source>
</evidence>
<dbReference type="InterPro" id="IPR027417">
    <property type="entry name" value="P-loop_NTPase"/>
</dbReference>
<dbReference type="InterPro" id="IPR056599">
    <property type="entry name" value="AAA_lid_fung"/>
</dbReference>
<sequence length="833" mass="93299">MATPPSFQHRAGGIIDTHDQSAAVNHTISADRAGGHAAHAELGLAQLAASSSPIQGNHALMEYQIQVMLLEQQNKKRFMQTEQEKASQECDLGVAVHNFLLDYQQQLEALEDQENERGLMMDLQQHDPEHSPLPVPENRTDSERLEPGELQGAAPVAQDEAGIIAANAPRKGPGYVVLYRVRCLARYHRCDGRLYTKLPGSTTLGDNHPHLARGDHISSISVISTAFSVVRTVTCDQTGVADSSESQVQGYQPSPQTPIPFRRARPLPPVTRPTHFKATPQSTHYFLYHHREALRHAAAENPCDQELANLCAYLQQHPDPMYVACDKLLELGRVSAETLPWLFRPNEVIVAKDGSVQIACMLKFPPRACAFHVLELLCWYWGYDGTALRRKDREVELMAPSYDTIAITELSAYPLRYATDETKQRLLERGSRFWALRNPCHVSYEGPDYKGERVYPWDSRCMIDYKTYHMFHHGSEAFNFLPPVFIPFDKRPQRIDITTTTELSETDIMLLPPGIHGFFLKEKKWVHLHINNISPVTWNKEAFDRLVLPPRIKNMVRALVLVRKRKDAEPVEALKPKLKRSDLVRGKGGGLIMLLHGGPGTRKTLTAELAEMPLYSVTCGDVGTRPEAVKNYLNSVLHLGQKWNCVLLLDEADVFLEQRSLSDLNRNSLLSVFLRTLEYYSGILILTSNRVGTFDAAFKSRIQVALHYPPLDRPSRRAIWANFLDMLHDDAEESNTNSNSVLDYDGIATHLDDLAAREMNGRQIRNAMSTAGQLALFEGVPIRWEHVEVAMGAAADFDSHLRRVGALGEEDGWVIDGASVLEGGASVKDGSSV</sequence>
<dbReference type="PANTHER" id="PTHR46411">
    <property type="entry name" value="FAMILY ATPASE, PUTATIVE-RELATED"/>
    <property type="match status" value="1"/>
</dbReference>
<reference evidence="5" key="1">
    <citation type="journal article" date="2023" name="Mol. Phylogenet. Evol.">
        <title>Genome-scale phylogeny and comparative genomics of the fungal order Sordariales.</title>
        <authorList>
            <person name="Hensen N."/>
            <person name="Bonometti L."/>
            <person name="Westerberg I."/>
            <person name="Brannstrom I.O."/>
            <person name="Guillou S."/>
            <person name="Cros-Aarteil S."/>
            <person name="Calhoun S."/>
            <person name="Haridas S."/>
            <person name="Kuo A."/>
            <person name="Mondo S."/>
            <person name="Pangilinan J."/>
            <person name="Riley R."/>
            <person name="LaButti K."/>
            <person name="Andreopoulos B."/>
            <person name="Lipzen A."/>
            <person name="Chen C."/>
            <person name="Yan M."/>
            <person name="Daum C."/>
            <person name="Ng V."/>
            <person name="Clum A."/>
            <person name="Steindorff A."/>
            <person name="Ohm R.A."/>
            <person name="Martin F."/>
            <person name="Silar P."/>
            <person name="Natvig D.O."/>
            <person name="Lalanne C."/>
            <person name="Gautier V."/>
            <person name="Ament-Velasquez S.L."/>
            <person name="Kruys A."/>
            <person name="Hutchinson M.I."/>
            <person name="Powell A.J."/>
            <person name="Barry K."/>
            <person name="Miller A.N."/>
            <person name="Grigoriev I.V."/>
            <person name="Debuchy R."/>
            <person name="Gladieux P."/>
            <person name="Hiltunen Thoren M."/>
            <person name="Johannesson H."/>
        </authorList>
    </citation>
    <scope>NUCLEOTIDE SEQUENCE</scope>
    <source>
        <strain evidence="5">CBS 359.72</strain>
    </source>
</reference>
<dbReference type="AlphaFoldDB" id="A0AAN7CNQ0"/>
<name>A0AAN7CNQ0_9PEZI</name>
<evidence type="ECO:0000259" key="4">
    <source>
        <dbReference type="Pfam" id="PF23232"/>
    </source>
</evidence>
<dbReference type="Proteomes" id="UP001303647">
    <property type="component" value="Unassembled WGS sequence"/>
</dbReference>
<feature type="domain" description="AAA+ ATPase lid" evidence="4">
    <location>
        <begin position="711"/>
        <end position="779"/>
    </location>
</feature>
<dbReference type="Pfam" id="PF00004">
    <property type="entry name" value="AAA"/>
    <property type="match status" value="1"/>
</dbReference>
<feature type="region of interest" description="Disordered" evidence="1">
    <location>
        <begin position="241"/>
        <end position="266"/>
    </location>
</feature>
<evidence type="ECO:0000256" key="1">
    <source>
        <dbReference type="SAM" id="MobiDB-lite"/>
    </source>
</evidence>
<evidence type="ECO:0000313" key="6">
    <source>
        <dbReference type="Proteomes" id="UP001303647"/>
    </source>
</evidence>
<organism evidence="5 6">
    <name type="scientific">Corynascus novoguineensis</name>
    <dbReference type="NCBI Taxonomy" id="1126955"/>
    <lineage>
        <taxon>Eukaryota</taxon>
        <taxon>Fungi</taxon>
        <taxon>Dikarya</taxon>
        <taxon>Ascomycota</taxon>
        <taxon>Pezizomycotina</taxon>
        <taxon>Sordariomycetes</taxon>
        <taxon>Sordariomycetidae</taxon>
        <taxon>Sordariales</taxon>
        <taxon>Chaetomiaceae</taxon>
        <taxon>Corynascus</taxon>
    </lineage>
</organism>
<keyword evidence="6" id="KW-1185">Reference proteome</keyword>
<evidence type="ECO:0000313" key="5">
    <source>
        <dbReference type="EMBL" id="KAK4245454.1"/>
    </source>
</evidence>
<dbReference type="InterPro" id="IPR054289">
    <property type="entry name" value="DUF7025"/>
</dbReference>
<dbReference type="Pfam" id="PF23232">
    <property type="entry name" value="AAA_lid_13"/>
    <property type="match status" value="1"/>
</dbReference>
<dbReference type="InterPro" id="IPR003959">
    <property type="entry name" value="ATPase_AAA_core"/>
</dbReference>
<accession>A0AAN7CNQ0</accession>
<comment type="caution">
    <text evidence="5">The sequence shown here is derived from an EMBL/GenBank/DDBJ whole genome shotgun (WGS) entry which is preliminary data.</text>
</comment>
<proteinExistence type="predicted"/>
<dbReference type="Gene3D" id="3.40.50.300">
    <property type="entry name" value="P-loop containing nucleotide triphosphate hydrolases"/>
    <property type="match status" value="1"/>
</dbReference>
<dbReference type="GO" id="GO:0005524">
    <property type="term" value="F:ATP binding"/>
    <property type="evidence" value="ECO:0007669"/>
    <property type="project" value="InterPro"/>
</dbReference>
<protein>
    <submittedName>
        <fullName evidence="5">Fidgetin-like protein 1</fullName>
    </submittedName>
</protein>
<dbReference type="PANTHER" id="PTHR46411:SF2">
    <property type="entry name" value="AAA+ ATPASE DOMAIN-CONTAINING PROTEIN"/>
    <property type="match status" value="1"/>
</dbReference>
<dbReference type="Pfam" id="PF22942">
    <property type="entry name" value="DUF7025"/>
    <property type="match status" value="1"/>
</dbReference>
<feature type="domain" description="DUF7025" evidence="3">
    <location>
        <begin position="326"/>
        <end position="418"/>
    </location>
</feature>
<dbReference type="EMBL" id="MU857701">
    <property type="protein sequence ID" value="KAK4245454.1"/>
    <property type="molecule type" value="Genomic_DNA"/>
</dbReference>
<gene>
    <name evidence="5" type="ORF">C7999DRAFT_34216</name>
</gene>